<organism evidence="1">
    <name type="scientific">Lyngbya confervoides BDU141951</name>
    <dbReference type="NCBI Taxonomy" id="1574623"/>
    <lineage>
        <taxon>Bacteria</taxon>
        <taxon>Bacillati</taxon>
        <taxon>Cyanobacteriota</taxon>
        <taxon>Cyanophyceae</taxon>
        <taxon>Oscillatoriophycideae</taxon>
        <taxon>Oscillatoriales</taxon>
        <taxon>Microcoleaceae</taxon>
        <taxon>Lyngbya</taxon>
    </lineage>
</organism>
<protein>
    <submittedName>
        <fullName evidence="1">DUF1802 family protein</fullName>
    </submittedName>
</protein>
<reference evidence="1" key="2">
    <citation type="journal article" date="2015" name="Genome Announc.">
        <title>Draft Genome Sequence of Filamentous Marine Cyanobacterium Lyngbya confervoides Strain BDU141951.</title>
        <authorList>
            <person name="Chandrababunaidu M.M."/>
            <person name="Sen D."/>
            <person name="Tripathy S."/>
        </authorList>
    </citation>
    <scope>NUCLEOTIDE SEQUENCE</scope>
    <source>
        <strain evidence="1">BDU141951</strain>
    </source>
</reference>
<dbReference type="AlphaFoldDB" id="A0A0C1YDQ7"/>
<comment type="caution">
    <text evidence="1">The sequence shown here is derived from an EMBL/GenBank/DDBJ whole genome shotgun (WGS) entry which is preliminary data.</text>
</comment>
<reference evidence="1" key="1">
    <citation type="submission" date="2014-11" db="EMBL/GenBank/DDBJ databases">
        <authorList>
            <person name="Malar M.C."/>
            <person name="Sen D."/>
            <person name="Tripathy S."/>
        </authorList>
    </citation>
    <scope>NUCLEOTIDE SEQUENCE</scope>
    <source>
        <strain evidence="1">BDU141951</strain>
    </source>
</reference>
<sequence length="199" mass="22288">MTLTNMTWALKEWAVAVDALLSGDLILLIRKGGIREAKPVFEVPSDRVVLFPTYEHQSVAAMRQPWSARVTATGVPQEGDAMLLPGWVEITHQLALQGSDMIERLRPFHIWTDDWLTERLAWKPERPAYVLCLRGYRFTTPLQLVYAKRYGGCRSWVELPETGNLPDSTPVLTTAAYQQRVADLMTAIAPITASAVSPP</sequence>
<name>A0A0C1YDQ7_9CYAN</name>
<proteinExistence type="predicted"/>
<dbReference type="EMBL" id="JTHE02000003">
    <property type="protein sequence ID" value="NEV66557.1"/>
    <property type="molecule type" value="Genomic_DNA"/>
</dbReference>
<dbReference type="Pfam" id="PF08819">
    <property type="entry name" value="DUF1802"/>
    <property type="match status" value="1"/>
</dbReference>
<evidence type="ECO:0000313" key="1">
    <source>
        <dbReference type="EMBL" id="NEV66557.1"/>
    </source>
</evidence>
<dbReference type="InterPro" id="IPR014923">
    <property type="entry name" value="DUF1802"/>
</dbReference>
<gene>
    <name evidence="1" type="ORF">QQ91_005470</name>
</gene>
<accession>A0A0C1YDQ7</accession>
<reference evidence="1" key="3">
    <citation type="submission" date="2020-02" db="EMBL/GenBank/DDBJ databases">
        <authorList>
            <person name="Sarangi A.N."/>
            <person name="Ghosh S."/>
            <person name="Mukherjee M."/>
            <person name="Tripathy S."/>
        </authorList>
    </citation>
    <scope>NUCLEOTIDE SEQUENCE</scope>
    <source>
        <strain evidence="1">BDU141951</strain>
    </source>
</reference>